<dbReference type="Pfam" id="PF02687">
    <property type="entry name" value="FtsX"/>
    <property type="match status" value="1"/>
</dbReference>
<proteinExistence type="inferred from homology"/>
<dbReference type="InterPro" id="IPR050250">
    <property type="entry name" value="Macrolide_Exporter_MacB"/>
</dbReference>
<dbReference type="EMBL" id="UINC01111364">
    <property type="protein sequence ID" value="SVC79525.1"/>
    <property type="molecule type" value="Genomic_DNA"/>
</dbReference>
<evidence type="ECO:0000256" key="6">
    <source>
        <dbReference type="ARBA" id="ARBA00038076"/>
    </source>
</evidence>
<gene>
    <name evidence="9" type="ORF">METZ01_LOCUS332379</name>
</gene>
<evidence type="ECO:0000259" key="8">
    <source>
        <dbReference type="Pfam" id="PF02687"/>
    </source>
</evidence>
<evidence type="ECO:0000256" key="2">
    <source>
        <dbReference type="ARBA" id="ARBA00022475"/>
    </source>
</evidence>
<feature type="transmembrane region" description="Helical" evidence="7">
    <location>
        <begin position="105"/>
        <end position="129"/>
    </location>
</feature>
<evidence type="ECO:0000256" key="3">
    <source>
        <dbReference type="ARBA" id="ARBA00022692"/>
    </source>
</evidence>
<dbReference type="GO" id="GO:0022857">
    <property type="term" value="F:transmembrane transporter activity"/>
    <property type="evidence" value="ECO:0007669"/>
    <property type="project" value="TreeGrafter"/>
</dbReference>
<protein>
    <recommendedName>
        <fullName evidence="8">ABC3 transporter permease C-terminal domain-containing protein</fullName>
    </recommendedName>
</protein>
<evidence type="ECO:0000256" key="1">
    <source>
        <dbReference type="ARBA" id="ARBA00004651"/>
    </source>
</evidence>
<comment type="similarity">
    <text evidence="6">Belongs to the ABC-4 integral membrane protein family.</text>
</comment>
<evidence type="ECO:0000313" key="9">
    <source>
        <dbReference type="EMBL" id="SVC79525.1"/>
    </source>
</evidence>
<dbReference type="PANTHER" id="PTHR30572">
    <property type="entry name" value="MEMBRANE COMPONENT OF TRANSPORTER-RELATED"/>
    <property type="match status" value="1"/>
</dbReference>
<dbReference type="AlphaFoldDB" id="A0A382Q3L9"/>
<dbReference type="PANTHER" id="PTHR30572:SF4">
    <property type="entry name" value="ABC TRANSPORTER PERMEASE YTRF"/>
    <property type="match status" value="1"/>
</dbReference>
<feature type="transmembrane region" description="Helical" evidence="7">
    <location>
        <begin position="194"/>
        <end position="214"/>
    </location>
</feature>
<dbReference type="InterPro" id="IPR003838">
    <property type="entry name" value="ABC3_permease_C"/>
</dbReference>
<sequence length="228" mass="25054">ADKLPQDEDPTGKTIEDNIYIPLSTMKSIFGTRDVDVSAGSYSAEIVELSEIRVEFEDPEQVLEALPLIRDALDKGRDDVKDYEIRVPLNELNALKAQKARDTRLLLYIACISLLVGGIGIMNIMLATVTERTNEIGVRRALGATQNDIIVQFLVETVMLCLIGGTVGVLGGWGFAEFRHHILEITTIVKEWSIIVAFGLSGMVGVFFGLYPAIRAANLDPIEALRHA</sequence>
<keyword evidence="4 7" id="KW-1133">Transmembrane helix</keyword>
<evidence type="ECO:0000256" key="4">
    <source>
        <dbReference type="ARBA" id="ARBA00022989"/>
    </source>
</evidence>
<evidence type="ECO:0000256" key="5">
    <source>
        <dbReference type="ARBA" id="ARBA00023136"/>
    </source>
</evidence>
<keyword evidence="5 7" id="KW-0472">Membrane</keyword>
<feature type="non-terminal residue" evidence="9">
    <location>
        <position position="1"/>
    </location>
</feature>
<feature type="domain" description="ABC3 transporter permease C-terminal" evidence="8">
    <location>
        <begin position="109"/>
        <end position="221"/>
    </location>
</feature>
<dbReference type="GO" id="GO:0005886">
    <property type="term" value="C:plasma membrane"/>
    <property type="evidence" value="ECO:0007669"/>
    <property type="project" value="UniProtKB-SubCell"/>
</dbReference>
<accession>A0A382Q3L9</accession>
<keyword evidence="2" id="KW-1003">Cell membrane</keyword>
<name>A0A382Q3L9_9ZZZZ</name>
<keyword evidence="3 7" id="KW-0812">Transmembrane</keyword>
<reference evidence="9" key="1">
    <citation type="submission" date="2018-05" db="EMBL/GenBank/DDBJ databases">
        <authorList>
            <person name="Lanie J.A."/>
            <person name="Ng W.-L."/>
            <person name="Kazmierczak K.M."/>
            <person name="Andrzejewski T.M."/>
            <person name="Davidsen T.M."/>
            <person name="Wayne K.J."/>
            <person name="Tettelin H."/>
            <person name="Glass J.I."/>
            <person name="Rusch D."/>
            <person name="Podicherti R."/>
            <person name="Tsui H.-C.T."/>
            <person name="Winkler M.E."/>
        </authorList>
    </citation>
    <scope>NUCLEOTIDE SEQUENCE</scope>
</reference>
<feature type="transmembrane region" description="Helical" evidence="7">
    <location>
        <begin position="149"/>
        <end position="173"/>
    </location>
</feature>
<comment type="subcellular location">
    <subcellularLocation>
        <location evidence="1">Cell membrane</location>
        <topology evidence="1">Multi-pass membrane protein</topology>
    </subcellularLocation>
</comment>
<evidence type="ECO:0000256" key="7">
    <source>
        <dbReference type="SAM" id="Phobius"/>
    </source>
</evidence>
<organism evidence="9">
    <name type="scientific">marine metagenome</name>
    <dbReference type="NCBI Taxonomy" id="408172"/>
    <lineage>
        <taxon>unclassified sequences</taxon>
        <taxon>metagenomes</taxon>
        <taxon>ecological metagenomes</taxon>
    </lineage>
</organism>